<evidence type="ECO:0000256" key="5">
    <source>
        <dbReference type="ARBA" id="ARBA00022827"/>
    </source>
</evidence>
<evidence type="ECO:0000256" key="6">
    <source>
        <dbReference type="ARBA" id="ARBA00023002"/>
    </source>
</evidence>
<evidence type="ECO:0000256" key="2">
    <source>
        <dbReference type="ARBA" id="ARBA00004777"/>
    </source>
</evidence>
<evidence type="ECO:0000256" key="4">
    <source>
        <dbReference type="ARBA" id="ARBA00022630"/>
    </source>
</evidence>
<comment type="pathway">
    <text evidence="2 8">One-carbon metabolism; tetrahydrofolate interconversion.</text>
</comment>
<evidence type="ECO:0000313" key="10">
    <source>
        <dbReference type="Proteomes" id="UP001500729"/>
    </source>
</evidence>
<evidence type="ECO:0000256" key="1">
    <source>
        <dbReference type="ARBA" id="ARBA00001974"/>
    </source>
</evidence>
<proteinExistence type="inferred from homology"/>
<sequence length="297" mass="32403">MTRVVDRLRPGRTVFSVEFFPPKSDEEERLLWKAIREFEALDPAYVSVTYGAGGSSRDRTVRTTGRIAGETTLLPMAHLTGVNHSIAELRQVIGAYAAEGIRNVLVIRGDPPGDPMGEWIPHPEGITYADELVRLVRECGDFCVGVAAFPHMHPRSADLESDTRHMVAKLRAGADFSVAQMFLEPEHFLRLRDRLAQRGCHQPLLPGIMPITTPKVLGMTTQLSNMTIPSAVSSVLDPLAGDPAGFRAAGIEITTKLCEKLIAEGVPALHFYSLNRAQATREVVSNLGLSDGVLKAT</sequence>
<organism evidence="9 10">
    <name type="scientific">Saccharopolyspora erythraea</name>
    <name type="common">Streptomyces erythraeus</name>
    <dbReference type="NCBI Taxonomy" id="1836"/>
    <lineage>
        <taxon>Bacteria</taxon>
        <taxon>Bacillati</taxon>
        <taxon>Actinomycetota</taxon>
        <taxon>Actinomycetes</taxon>
        <taxon>Pseudonocardiales</taxon>
        <taxon>Pseudonocardiaceae</taxon>
        <taxon>Saccharopolyspora</taxon>
    </lineage>
</organism>
<dbReference type="RefSeq" id="WP_009947855.1">
    <property type="nucleotide sequence ID" value="NZ_BAAAGS010000006.1"/>
</dbReference>
<keyword evidence="5 8" id="KW-0274">FAD</keyword>
<comment type="caution">
    <text evidence="9">The sequence shown here is derived from an EMBL/GenBank/DDBJ whole genome shotgun (WGS) entry which is preliminary data.</text>
</comment>
<dbReference type="InterPro" id="IPR003171">
    <property type="entry name" value="Mehydrof_redctse-like"/>
</dbReference>
<protein>
    <recommendedName>
        <fullName evidence="8">Methylenetetrahydrofolate reductase</fullName>
    </recommendedName>
</protein>
<reference evidence="10" key="1">
    <citation type="journal article" date="2019" name="Int. J. Syst. Evol. Microbiol.">
        <title>The Global Catalogue of Microorganisms (GCM) 10K type strain sequencing project: providing services to taxonomists for standard genome sequencing and annotation.</title>
        <authorList>
            <consortium name="The Broad Institute Genomics Platform"/>
            <consortium name="The Broad Institute Genome Sequencing Center for Infectious Disease"/>
            <person name="Wu L."/>
            <person name="Ma J."/>
        </authorList>
    </citation>
    <scope>NUCLEOTIDE SEQUENCE [LARGE SCALE GENOMIC DNA]</scope>
    <source>
        <strain evidence="10">JCM 10303</strain>
    </source>
</reference>
<dbReference type="InterPro" id="IPR029041">
    <property type="entry name" value="FAD-linked_oxidoreductase-like"/>
</dbReference>
<dbReference type="PANTHER" id="PTHR45754">
    <property type="entry name" value="METHYLENETETRAHYDROFOLATE REDUCTASE"/>
    <property type="match status" value="1"/>
</dbReference>
<evidence type="ECO:0000313" key="9">
    <source>
        <dbReference type="EMBL" id="GAA0515981.1"/>
    </source>
</evidence>
<gene>
    <name evidence="9" type="ORF">GCM10009533_13760</name>
</gene>
<evidence type="ECO:0000256" key="8">
    <source>
        <dbReference type="RuleBase" id="RU003862"/>
    </source>
</evidence>
<comment type="catalytic activity">
    <reaction evidence="7">
        <text>(6S)-5-methyl-5,6,7,8-tetrahydrofolate + NAD(+) = (6R)-5,10-methylene-5,6,7,8-tetrahydrofolate + NADH + H(+)</text>
        <dbReference type="Rhea" id="RHEA:19821"/>
        <dbReference type="ChEBI" id="CHEBI:15378"/>
        <dbReference type="ChEBI" id="CHEBI:15636"/>
        <dbReference type="ChEBI" id="CHEBI:18608"/>
        <dbReference type="ChEBI" id="CHEBI:57540"/>
        <dbReference type="ChEBI" id="CHEBI:57945"/>
        <dbReference type="EC" id="1.5.1.54"/>
    </reaction>
    <physiologicalReaction direction="right-to-left" evidence="7">
        <dbReference type="Rhea" id="RHEA:19823"/>
    </physiologicalReaction>
</comment>
<dbReference type="SUPFAM" id="SSF51730">
    <property type="entry name" value="FAD-linked oxidoreductase"/>
    <property type="match status" value="1"/>
</dbReference>
<comment type="similarity">
    <text evidence="3 8">Belongs to the methylenetetrahydrofolate reductase family.</text>
</comment>
<evidence type="ECO:0000256" key="3">
    <source>
        <dbReference type="ARBA" id="ARBA00006743"/>
    </source>
</evidence>
<comment type="cofactor">
    <cofactor evidence="1 8">
        <name>FAD</name>
        <dbReference type="ChEBI" id="CHEBI:57692"/>
    </cofactor>
</comment>
<name>A0ABP3M9E4_SACER</name>
<accession>A0ABP3M9E4</accession>
<dbReference type="PANTHER" id="PTHR45754:SF3">
    <property type="entry name" value="METHYLENETETRAHYDROFOLATE REDUCTASE (NADPH)"/>
    <property type="match status" value="1"/>
</dbReference>
<dbReference type="CDD" id="cd00537">
    <property type="entry name" value="MTHFR"/>
    <property type="match status" value="1"/>
</dbReference>
<keyword evidence="4 8" id="KW-0285">Flavoprotein</keyword>
<dbReference type="Pfam" id="PF02219">
    <property type="entry name" value="MTHFR"/>
    <property type="match status" value="1"/>
</dbReference>
<evidence type="ECO:0000256" key="7">
    <source>
        <dbReference type="ARBA" id="ARBA00048628"/>
    </source>
</evidence>
<keyword evidence="6 8" id="KW-0560">Oxidoreductase</keyword>
<keyword evidence="10" id="KW-1185">Reference proteome</keyword>
<dbReference type="Gene3D" id="3.20.20.220">
    <property type="match status" value="1"/>
</dbReference>
<dbReference type="Proteomes" id="UP001500729">
    <property type="component" value="Unassembled WGS sequence"/>
</dbReference>
<dbReference type="EMBL" id="BAAAGS010000006">
    <property type="protein sequence ID" value="GAA0515981.1"/>
    <property type="molecule type" value="Genomic_DNA"/>
</dbReference>